<evidence type="ECO:0008006" key="3">
    <source>
        <dbReference type="Google" id="ProtNLM"/>
    </source>
</evidence>
<protein>
    <recommendedName>
        <fullName evidence="3">Secreted protein</fullName>
    </recommendedName>
</protein>
<accession>A0ABU4N4C8</accession>
<proteinExistence type="predicted"/>
<dbReference type="Proteomes" id="UP001282474">
    <property type="component" value="Unassembled WGS sequence"/>
</dbReference>
<evidence type="ECO:0000313" key="2">
    <source>
        <dbReference type="Proteomes" id="UP001282474"/>
    </source>
</evidence>
<keyword evidence="2" id="KW-1185">Reference proteome</keyword>
<comment type="caution">
    <text evidence="1">The sequence shown here is derived from an EMBL/GenBank/DDBJ whole genome shotgun (WGS) entry which is preliminary data.</text>
</comment>
<name>A0ABU4N4C8_9ACTN</name>
<reference evidence="1 2" key="1">
    <citation type="journal article" date="2023" name="Microb. Genom.">
        <title>Mesoterricola silvestris gen. nov., sp. nov., Mesoterricola sediminis sp. nov., Geothrix oryzae sp. nov., Geothrix edaphica sp. nov., Geothrix rubra sp. nov., and Geothrix limicola sp. nov., six novel members of Acidobacteriota isolated from soils.</title>
        <authorList>
            <person name="Weisberg A.J."/>
            <person name="Pearce E."/>
            <person name="Kramer C.G."/>
            <person name="Chang J.H."/>
            <person name="Clarke C.R."/>
        </authorList>
    </citation>
    <scope>NUCLEOTIDE SEQUENCE [LARGE SCALE GENOMIC DNA]</scope>
    <source>
        <strain evidence="1 2">NE20-4-1</strain>
    </source>
</reference>
<organism evidence="1 2">
    <name type="scientific">Streptomyces caniscabiei</name>
    <dbReference type="NCBI Taxonomy" id="2746961"/>
    <lineage>
        <taxon>Bacteria</taxon>
        <taxon>Bacillati</taxon>
        <taxon>Actinomycetota</taxon>
        <taxon>Actinomycetes</taxon>
        <taxon>Kitasatosporales</taxon>
        <taxon>Streptomycetaceae</taxon>
        <taxon>Streptomyces</taxon>
    </lineage>
</organism>
<evidence type="ECO:0000313" key="1">
    <source>
        <dbReference type="EMBL" id="MDX3043400.1"/>
    </source>
</evidence>
<sequence>MARTAPRDGRTNRHLARVTALAAAVLLGTQWLASAAGLGLH</sequence>
<gene>
    <name evidence="1" type="ORF">PV383_40465</name>
</gene>
<dbReference type="EMBL" id="JARAWJ010000051">
    <property type="protein sequence ID" value="MDX3043400.1"/>
    <property type="molecule type" value="Genomic_DNA"/>
</dbReference>
<dbReference type="RefSeq" id="WP_256254855.1">
    <property type="nucleotide sequence ID" value="NZ_JABXWF010000034.1"/>
</dbReference>